<dbReference type="EMBL" id="QWZQ01000022">
    <property type="protein sequence ID" value="RRK10386.1"/>
    <property type="molecule type" value="Genomic_DNA"/>
</dbReference>
<evidence type="ECO:0000259" key="1">
    <source>
        <dbReference type="SMART" id="SM00646"/>
    </source>
</evidence>
<dbReference type="Proteomes" id="UP000283633">
    <property type="component" value="Unassembled WGS sequence"/>
</dbReference>
<dbReference type="OrthoDB" id="2195319at2"/>
<feature type="domain" description="MurNAc-LAA" evidence="1">
    <location>
        <begin position="131"/>
        <end position="232"/>
    </location>
</feature>
<name>A0A3R8J7L8_9LACO</name>
<dbReference type="CDD" id="cd02696">
    <property type="entry name" value="MurNAc-LAA"/>
    <property type="match status" value="1"/>
</dbReference>
<gene>
    <name evidence="2" type="ORF">D1831_07930</name>
</gene>
<protein>
    <submittedName>
        <fullName evidence="2">N-acetylmuramoyl-L-alanine amidase</fullName>
    </submittedName>
</protein>
<comment type="caution">
    <text evidence="2">The sequence shown here is derived from an EMBL/GenBank/DDBJ whole genome shotgun (WGS) entry which is preliminary data.</text>
</comment>
<evidence type="ECO:0000313" key="2">
    <source>
        <dbReference type="EMBL" id="RRK10386.1"/>
    </source>
</evidence>
<dbReference type="SUPFAM" id="SSF53187">
    <property type="entry name" value="Zn-dependent exopeptidases"/>
    <property type="match status" value="1"/>
</dbReference>
<accession>A0A3R8J7L8</accession>
<dbReference type="AlphaFoldDB" id="A0A3R8J7L8"/>
<keyword evidence="3" id="KW-1185">Reference proteome</keyword>
<dbReference type="GO" id="GO:0008745">
    <property type="term" value="F:N-acetylmuramoyl-L-alanine amidase activity"/>
    <property type="evidence" value="ECO:0007669"/>
    <property type="project" value="InterPro"/>
</dbReference>
<dbReference type="SMART" id="SM00646">
    <property type="entry name" value="Ami_3"/>
    <property type="match status" value="1"/>
</dbReference>
<dbReference type="PANTHER" id="PTHR30404">
    <property type="entry name" value="N-ACETYLMURAMOYL-L-ALANINE AMIDASE"/>
    <property type="match status" value="1"/>
</dbReference>
<dbReference type="GO" id="GO:0009253">
    <property type="term" value="P:peptidoglycan catabolic process"/>
    <property type="evidence" value="ECO:0007669"/>
    <property type="project" value="InterPro"/>
</dbReference>
<dbReference type="Pfam" id="PF01520">
    <property type="entry name" value="Amidase_3"/>
    <property type="match status" value="1"/>
</dbReference>
<dbReference type="InterPro" id="IPR002508">
    <property type="entry name" value="MurNAc-LAA_cat"/>
</dbReference>
<dbReference type="PANTHER" id="PTHR30404:SF8">
    <property type="entry name" value="AUTOLYSIN PH-RELATED"/>
    <property type="match status" value="1"/>
</dbReference>
<evidence type="ECO:0000313" key="3">
    <source>
        <dbReference type="Proteomes" id="UP000283633"/>
    </source>
</evidence>
<organism evidence="2 3">
    <name type="scientific">Lactiplantibacillus garii</name>
    <dbReference type="NCBI Taxonomy" id="2306423"/>
    <lineage>
        <taxon>Bacteria</taxon>
        <taxon>Bacillati</taxon>
        <taxon>Bacillota</taxon>
        <taxon>Bacilli</taxon>
        <taxon>Lactobacillales</taxon>
        <taxon>Lactobacillaceae</taxon>
        <taxon>Lactiplantibacillus</taxon>
    </lineage>
</organism>
<sequence>MTALAVSALSGGLFLDQPVTTAQAARKTSSSKVTVKKAATKKTTTKKKKKVVKKHHYIFVMGHGAGDPGARGNGTSEATYLRKHLMPKLKKYAKHVKKSTVTFYNPKHNIVKDTLVYHRGSYKISKKNTTVIMFHLDASTSSRAHGGHVIIHKRKPNARDARIRSVIKKYVGLNRSNGGYSYRTNLRNCNVLRRRGVDYDLIETGFITNHSDYKHINKHLNKIAKGYVTAITHEKIK</sequence>
<reference evidence="2 3" key="1">
    <citation type="submission" date="2018-08" db="EMBL/GenBank/DDBJ databases">
        <title>Genome Lactobacillus garii FI11369.</title>
        <authorList>
            <person name="Diaz M."/>
            <person name="Narbad A."/>
        </authorList>
    </citation>
    <scope>NUCLEOTIDE SEQUENCE [LARGE SCALE GENOMIC DNA]</scope>
    <source>
        <strain evidence="2 3">FI11369</strain>
    </source>
</reference>
<dbReference type="InterPro" id="IPR050695">
    <property type="entry name" value="N-acetylmuramoyl_amidase_3"/>
</dbReference>
<proteinExistence type="predicted"/>
<dbReference type="Gene3D" id="3.40.630.40">
    <property type="entry name" value="Zn-dependent exopeptidases"/>
    <property type="match status" value="1"/>
</dbReference>
<dbReference type="GO" id="GO:0030288">
    <property type="term" value="C:outer membrane-bounded periplasmic space"/>
    <property type="evidence" value="ECO:0007669"/>
    <property type="project" value="TreeGrafter"/>
</dbReference>